<dbReference type="SUPFAM" id="SSF53474">
    <property type="entry name" value="alpha/beta-Hydrolases"/>
    <property type="match status" value="1"/>
</dbReference>
<sequence length="384" mass="41769">MSSSFQSQKRTADSLTLRERLDLLPGVLSILANTIAAVFTGAIRNKQTSGRSLYRYICLTALRTATRRLSARQQHYILPNTESVYEAACKARKVAPQSEVLEDGTKAHWIGDKKAEKLIINFHGGGYVMPAGPGMVEFMFRVVDTLSSQGKSVAVLFLAYDLAPGALYPRQLQQACALLNHVVNILSISPQNIILIGDSAGANLNLQLLSHISHPWNETHPASSSPLAVKGGIPVVKLSAPFRGMVLISPWASFSLSDKSFKTNAYTDCICVPAGLQWSEAFMGSPHPHTANSDYYNQPITAPASWWKDLMVDDVLIVAGGAEVLIDGIKKFASIFEQGFGESHLEVFIAPDEYHDQASVDIGFGYQEDGGQAAKIKSWMGSKI</sequence>
<dbReference type="AlphaFoldDB" id="A0A3D8R8B4"/>
<comment type="caution">
    <text evidence="4">The sequence shown here is derived from an EMBL/GenBank/DDBJ whole genome shotgun (WGS) entry which is preliminary data.</text>
</comment>
<organism evidence="4 5">
    <name type="scientific">Coleophoma crateriformis</name>
    <dbReference type="NCBI Taxonomy" id="565419"/>
    <lineage>
        <taxon>Eukaryota</taxon>
        <taxon>Fungi</taxon>
        <taxon>Dikarya</taxon>
        <taxon>Ascomycota</taxon>
        <taxon>Pezizomycotina</taxon>
        <taxon>Leotiomycetes</taxon>
        <taxon>Helotiales</taxon>
        <taxon>Dermateaceae</taxon>
        <taxon>Coleophoma</taxon>
    </lineage>
</organism>
<dbReference type="PANTHER" id="PTHR48081">
    <property type="entry name" value="AB HYDROLASE SUPERFAMILY PROTEIN C4A8.06C"/>
    <property type="match status" value="1"/>
</dbReference>
<keyword evidence="5" id="KW-1185">Reference proteome</keyword>
<dbReference type="EMBL" id="PDLN01000012">
    <property type="protein sequence ID" value="RDW70171.1"/>
    <property type="molecule type" value="Genomic_DNA"/>
</dbReference>
<reference evidence="4 5" key="1">
    <citation type="journal article" date="2018" name="IMA Fungus">
        <title>IMA Genome-F 9: Draft genome sequence of Annulohypoxylon stygium, Aspergillus mulundensis, Berkeleyomyces basicola (syn. Thielaviopsis basicola), Ceratocystis smalleyi, two Cercospora beticola strains, Coleophoma cylindrospora, Fusarium fracticaudum, Phialophora cf. hyalina, and Morchella septimelata.</title>
        <authorList>
            <person name="Wingfield B.D."/>
            <person name="Bills G.F."/>
            <person name="Dong Y."/>
            <person name="Huang W."/>
            <person name="Nel W.J."/>
            <person name="Swalarsk-Parry B.S."/>
            <person name="Vaghefi N."/>
            <person name="Wilken P.M."/>
            <person name="An Z."/>
            <person name="de Beer Z.W."/>
            <person name="De Vos L."/>
            <person name="Chen L."/>
            <person name="Duong T.A."/>
            <person name="Gao Y."/>
            <person name="Hammerbacher A."/>
            <person name="Kikkert J.R."/>
            <person name="Li Y."/>
            <person name="Li H."/>
            <person name="Li K."/>
            <person name="Li Q."/>
            <person name="Liu X."/>
            <person name="Ma X."/>
            <person name="Naidoo K."/>
            <person name="Pethybridge S.J."/>
            <person name="Sun J."/>
            <person name="Steenkamp E.T."/>
            <person name="van der Nest M.A."/>
            <person name="van Wyk S."/>
            <person name="Wingfield M.J."/>
            <person name="Xiong C."/>
            <person name="Yue Q."/>
            <person name="Zhang X."/>
        </authorList>
    </citation>
    <scope>NUCLEOTIDE SEQUENCE [LARGE SCALE GENOMIC DNA]</scope>
    <source>
        <strain evidence="4 5">BP5796</strain>
    </source>
</reference>
<evidence type="ECO:0000313" key="5">
    <source>
        <dbReference type="Proteomes" id="UP000256328"/>
    </source>
</evidence>
<dbReference type="GO" id="GO:0016787">
    <property type="term" value="F:hydrolase activity"/>
    <property type="evidence" value="ECO:0007669"/>
    <property type="project" value="UniProtKB-KW"/>
</dbReference>
<keyword evidence="2" id="KW-1133">Transmembrane helix</keyword>
<gene>
    <name evidence="4" type="ORF">BP5796_08568</name>
</gene>
<proteinExistence type="predicted"/>
<evidence type="ECO:0000256" key="1">
    <source>
        <dbReference type="ARBA" id="ARBA00022801"/>
    </source>
</evidence>
<keyword evidence="2" id="KW-0812">Transmembrane</keyword>
<dbReference type="OrthoDB" id="2152029at2759"/>
<dbReference type="Pfam" id="PF07859">
    <property type="entry name" value="Abhydrolase_3"/>
    <property type="match status" value="1"/>
</dbReference>
<dbReference type="PANTHER" id="PTHR48081:SF31">
    <property type="entry name" value="STERYL ACETYL HYDROLASE MUG81-RELATED"/>
    <property type="match status" value="1"/>
</dbReference>
<feature type="domain" description="Alpha/beta hydrolase fold-3" evidence="3">
    <location>
        <begin position="119"/>
        <end position="338"/>
    </location>
</feature>
<dbReference type="InterPro" id="IPR013094">
    <property type="entry name" value="AB_hydrolase_3"/>
</dbReference>
<protein>
    <recommendedName>
        <fullName evidence="3">Alpha/beta hydrolase fold-3 domain-containing protein</fullName>
    </recommendedName>
</protein>
<feature type="transmembrane region" description="Helical" evidence="2">
    <location>
        <begin position="21"/>
        <end position="43"/>
    </location>
</feature>
<name>A0A3D8R8B4_9HELO</name>
<evidence type="ECO:0000313" key="4">
    <source>
        <dbReference type="EMBL" id="RDW70171.1"/>
    </source>
</evidence>
<dbReference type="Gene3D" id="3.40.50.1820">
    <property type="entry name" value="alpha/beta hydrolase"/>
    <property type="match status" value="1"/>
</dbReference>
<dbReference type="InterPro" id="IPR029058">
    <property type="entry name" value="AB_hydrolase_fold"/>
</dbReference>
<keyword evidence="1" id="KW-0378">Hydrolase</keyword>
<keyword evidence="2" id="KW-0472">Membrane</keyword>
<evidence type="ECO:0000256" key="2">
    <source>
        <dbReference type="SAM" id="Phobius"/>
    </source>
</evidence>
<accession>A0A3D8R8B4</accession>
<dbReference type="Proteomes" id="UP000256328">
    <property type="component" value="Unassembled WGS sequence"/>
</dbReference>
<evidence type="ECO:0000259" key="3">
    <source>
        <dbReference type="Pfam" id="PF07859"/>
    </source>
</evidence>
<dbReference type="InterPro" id="IPR050300">
    <property type="entry name" value="GDXG_lipolytic_enzyme"/>
</dbReference>